<comment type="caution">
    <text evidence="2">The sequence shown here is derived from an EMBL/GenBank/DDBJ whole genome shotgun (WGS) entry which is preliminary data.</text>
</comment>
<keyword evidence="1" id="KW-1133">Transmembrane helix</keyword>
<protein>
    <submittedName>
        <fullName evidence="2">Uncharacterized protein</fullName>
    </submittedName>
</protein>
<evidence type="ECO:0000313" key="3">
    <source>
        <dbReference type="Proteomes" id="UP000176865"/>
    </source>
</evidence>
<dbReference type="Proteomes" id="UP000176865">
    <property type="component" value="Unassembled WGS sequence"/>
</dbReference>
<reference evidence="2 3" key="1">
    <citation type="journal article" date="2016" name="Nat. Commun.">
        <title>Thousands of microbial genomes shed light on interconnected biogeochemical processes in an aquifer system.</title>
        <authorList>
            <person name="Anantharaman K."/>
            <person name="Brown C.T."/>
            <person name="Hug L.A."/>
            <person name="Sharon I."/>
            <person name="Castelle C.J."/>
            <person name="Probst A.J."/>
            <person name="Thomas B.C."/>
            <person name="Singh A."/>
            <person name="Wilkins M.J."/>
            <person name="Karaoz U."/>
            <person name="Brodie E.L."/>
            <person name="Williams K.H."/>
            <person name="Hubbard S.S."/>
            <person name="Banfield J.F."/>
        </authorList>
    </citation>
    <scope>NUCLEOTIDE SEQUENCE [LARGE SCALE GENOMIC DNA]</scope>
</reference>
<dbReference type="EMBL" id="MFAB01000026">
    <property type="protein sequence ID" value="OGD68449.1"/>
    <property type="molecule type" value="Genomic_DNA"/>
</dbReference>
<sequence>MIRHPEDKLLLIQSLCVIGLVSGLIAFVLFLTPNNIPNQKSEEGKLSILRQVDADPYYPKEEYIVLEIVKNEFISKVIARRVSDGFMISPLSFIEDLKAGDKVYVGAIQTKTSEVGNTQVVSVVIKKL</sequence>
<gene>
    <name evidence="2" type="ORF">A2996_01515</name>
</gene>
<proteinExistence type="predicted"/>
<evidence type="ECO:0000256" key="1">
    <source>
        <dbReference type="SAM" id="Phobius"/>
    </source>
</evidence>
<dbReference type="AlphaFoldDB" id="A0A1F5EM16"/>
<organism evidence="2 3">
    <name type="scientific">Candidatus Campbellbacteria bacterium RIFCSPLOWO2_01_FULL_34_15</name>
    <dbReference type="NCBI Taxonomy" id="1797579"/>
    <lineage>
        <taxon>Bacteria</taxon>
        <taxon>Candidatus Campbelliibacteriota</taxon>
    </lineage>
</organism>
<name>A0A1F5EM16_9BACT</name>
<keyword evidence="1" id="KW-0472">Membrane</keyword>
<feature type="transmembrane region" description="Helical" evidence="1">
    <location>
        <begin position="9"/>
        <end position="31"/>
    </location>
</feature>
<evidence type="ECO:0000313" key="2">
    <source>
        <dbReference type="EMBL" id="OGD68449.1"/>
    </source>
</evidence>
<keyword evidence="1" id="KW-0812">Transmembrane</keyword>
<accession>A0A1F5EM16</accession>